<dbReference type="GO" id="GO:0034986">
    <property type="term" value="F:iron chaperone activity"/>
    <property type="evidence" value="ECO:0007669"/>
    <property type="project" value="EnsemblFungi"/>
</dbReference>
<keyword evidence="14" id="KW-1185">Reference proteome</keyword>
<dbReference type="PROSITE" id="PS50810">
    <property type="entry name" value="FRATAXIN_2"/>
    <property type="match status" value="1"/>
</dbReference>
<keyword evidence="10" id="KW-0406">Ion transport</keyword>
<dbReference type="InterPro" id="IPR002908">
    <property type="entry name" value="Frataxin/CyaY"/>
</dbReference>
<dbReference type="GO" id="GO:0010040">
    <property type="term" value="P:response to iron(II) ion"/>
    <property type="evidence" value="ECO:0007669"/>
    <property type="project" value="EnsemblFungi"/>
</dbReference>
<dbReference type="EC" id="1.16.3.1" evidence="3"/>
<keyword evidence="7" id="KW-0809">Transit peptide</keyword>
<dbReference type="GO" id="GO:0016226">
    <property type="term" value="P:iron-sulfur cluster assembly"/>
    <property type="evidence" value="ECO:0007669"/>
    <property type="project" value="EnsemblFungi"/>
</dbReference>
<evidence type="ECO:0000256" key="7">
    <source>
        <dbReference type="ARBA" id="ARBA00022946"/>
    </source>
</evidence>
<feature type="non-terminal residue" evidence="13">
    <location>
        <position position="189"/>
    </location>
</feature>
<evidence type="ECO:0000256" key="11">
    <source>
        <dbReference type="ARBA" id="ARBA00023128"/>
    </source>
</evidence>
<comment type="subcellular location">
    <subcellularLocation>
        <location evidence="1">Mitochondrion</location>
    </subcellularLocation>
</comment>
<dbReference type="Proteomes" id="UP000094236">
    <property type="component" value="Unassembled WGS sequence"/>
</dbReference>
<dbReference type="InterPro" id="IPR017789">
    <property type="entry name" value="Frataxin"/>
</dbReference>
<dbReference type="EMBL" id="KV454014">
    <property type="protein sequence ID" value="ODV95235.1"/>
    <property type="molecule type" value="Genomic_DNA"/>
</dbReference>
<dbReference type="InterPro" id="IPR036524">
    <property type="entry name" value="Frataxin/CyaY_sf"/>
</dbReference>
<dbReference type="GO" id="GO:0006121">
    <property type="term" value="P:mitochondrial electron transport, succinate to ubiquinone"/>
    <property type="evidence" value="ECO:0007669"/>
    <property type="project" value="EnsemblFungi"/>
</dbReference>
<dbReference type="Pfam" id="PF01491">
    <property type="entry name" value="Frataxin_Cyay"/>
    <property type="match status" value="1"/>
</dbReference>
<dbReference type="GO" id="GO:0006826">
    <property type="term" value="P:iron ion transport"/>
    <property type="evidence" value="ECO:0007669"/>
    <property type="project" value="UniProtKB-KW"/>
</dbReference>
<dbReference type="OrthoDB" id="1897642at2759"/>
<dbReference type="GO" id="GO:0008198">
    <property type="term" value="F:ferrous iron binding"/>
    <property type="evidence" value="ECO:0007669"/>
    <property type="project" value="EnsemblFungi"/>
</dbReference>
<proteinExistence type="inferred from homology"/>
<evidence type="ECO:0000256" key="9">
    <source>
        <dbReference type="ARBA" id="ARBA00023004"/>
    </source>
</evidence>
<keyword evidence="9" id="KW-0408">Iron</keyword>
<dbReference type="PROSITE" id="PS01344">
    <property type="entry name" value="FRATAXIN_1"/>
    <property type="match status" value="1"/>
</dbReference>
<dbReference type="GO" id="GO:0004322">
    <property type="term" value="F:ferroxidase activity"/>
    <property type="evidence" value="ECO:0007669"/>
    <property type="project" value="UniProtKB-EC"/>
</dbReference>
<evidence type="ECO:0000313" key="14">
    <source>
        <dbReference type="Proteomes" id="UP000094236"/>
    </source>
</evidence>
<dbReference type="NCBIfam" id="TIGR03422">
    <property type="entry name" value="mito_frataxin"/>
    <property type="match status" value="1"/>
</dbReference>
<evidence type="ECO:0000256" key="3">
    <source>
        <dbReference type="ARBA" id="ARBA00013107"/>
    </source>
</evidence>
<evidence type="ECO:0000256" key="10">
    <source>
        <dbReference type="ARBA" id="ARBA00023065"/>
    </source>
</evidence>
<dbReference type="PANTHER" id="PTHR16821:SF2">
    <property type="entry name" value="FRATAXIN, MITOCHONDRIAL"/>
    <property type="match status" value="1"/>
</dbReference>
<dbReference type="PRINTS" id="PR00904">
    <property type="entry name" value="FRATAXIN"/>
</dbReference>
<dbReference type="SMART" id="SM01219">
    <property type="entry name" value="Frataxin_Cyay"/>
    <property type="match status" value="1"/>
</dbReference>
<evidence type="ECO:0000256" key="2">
    <source>
        <dbReference type="ARBA" id="ARBA00008183"/>
    </source>
</evidence>
<evidence type="ECO:0000256" key="8">
    <source>
        <dbReference type="ARBA" id="ARBA00023002"/>
    </source>
</evidence>
<dbReference type="PANTHER" id="PTHR16821">
    <property type="entry name" value="FRATAXIN"/>
    <property type="match status" value="1"/>
</dbReference>
<evidence type="ECO:0000256" key="12">
    <source>
        <dbReference type="ARBA" id="ARBA00047990"/>
    </source>
</evidence>
<comment type="similarity">
    <text evidence="2">Belongs to the frataxin family.</text>
</comment>
<keyword evidence="4" id="KW-0409">Iron storage</keyword>
<reference evidence="14" key="1">
    <citation type="submission" date="2016-05" db="EMBL/GenBank/DDBJ databases">
        <title>Comparative genomics of biotechnologically important yeasts.</title>
        <authorList>
            <consortium name="DOE Joint Genome Institute"/>
            <person name="Riley R."/>
            <person name="Haridas S."/>
            <person name="Wolfe K.H."/>
            <person name="Lopes M.R."/>
            <person name="Hittinger C.T."/>
            <person name="Goker M."/>
            <person name="Salamov A."/>
            <person name="Wisecaver J."/>
            <person name="Long T.M."/>
            <person name="Aerts A.L."/>
            <person name="Barry K."/>
            <person name="Choi C."/>
            <person name="Clum A."/>
            <person name="Coughlan A.Y."/>
            <person name="Deshpande S."/>
            <person name="Douglass A.P."/>
            <person name="Hanson S.J."/>
            <person name="Klenk H.-P."/>
            <person name="Labutti K."/>
            <person name="Lapidus A."/>
            <person name="Lindquist E."/>
            <person name="Lipzen A."/>
            <person name="Meier-Kolthoff J.P."/>
            <person name="Ohm R.A."/>
            <person name="Otillar R.P."/>
            <person name="Pangilinan J."/>
            <person name="Peng Y."/>
            <person name="Rokas A."/>
            <person name="Rosa C.A."/>
            <person name="Scheuner C."/>
            <person name="Sibirny A.A."/>
            <person name="Slot J.C."/>
            <person name="Stielow J.B."/>
            <person name="Sun H."/>
            <person name="Kurtzman C.P."/>
            <person name="Blackwell M."/>
            <person name="Grigoriev I.V."/>
            <person name="Jeffries T.W."/>
        </authorList>
    </citation>
    <scope>NUCLEOTIDE SEQUENCE [LARGE SCALE GENOMIC DNA]</scope>
    <source>
        <strain evidence="14">NRRL Y-2460</strain>
    </source>
</reference>
<keyword evidence="5" id="KW-0813">Transport</keyword>
<dbReference type="SUPFAM" id="SSF55387">
    <property type="entry name" value="Frataxin/Nqo15-like"/>
    <property type="match status" value="1"/>
</dbReference>
<dbReference type="GO" id="GO:0006879">
    <property type="term" value="P:intracellular iron ion homeostasis"/>
    <property type="evidence" value="ECO:0007669"/>
    <property type="project" value="UniProtKB-KW"/>
</dbReference>
<comment type="catalytic activity">
    <reaction evidence="12">
        <text>4 Fe(2+) + O2 + 4 H(+) = 4 Fe(3+) + 2 H2O</text>
        <dbReference type="Rhea" id="RHEA:11148"/>
        <dbReference type="ChEBI" id="CHEBI:15377"/>
        <dbReference type="ChEBI" id="CHEBI:15378"/>
        <dbReference type="ChEBI" id="CHEBI:15379"/>
        <dbReference type="ChEBI" id="CHEBI:29033"/>
        <dbReference type="ChEBI" id="CHEBI:29034"/>
        <dbReference type="EC" id="1.16.3.1"/>
    </reaction>
</comment>
<evidence type="ECO:0000256" key="1">
    <source>
        <dbReference type="ARBA" id="ARBA00004173"/>
    </source>
</evidence>
<dbReference type="GO" id="GO:0006979">
    <property type="term" value="P:response to oxidative stress"/>
    <property type="evidence" value="ECO:0007669"/>
    <property type="project" value="EnsemblFungi"/>
</dbReference>
<dbReference type="GO" id="GO:0042802">
    <property type="term" value="F:identical protein binding"/>
    <property type="evidence" value="ECO:0007669"/>
    <property type="project" value="EnsemblFungi"/>
</dbReference>
<dbReference type="InterPro" id="IPR020895">
    <property type="entry name" value="Frataxin_CS"/>
</dbReference>
<dbReference type="GO" id="GO:0006749">
    <property type="term" value="P:glutathione metabolic process"/>
    <property type="evidence" value="ECO:0007669"/>
    <property type="project" value="EnsemblFungi"/>
</dbReference>
<dbReference type="AlphaFoldDB" id="A0A1E4TU08"/>
<evidence type="ECO:0000313" key="13">
    <source>
        <dbReference type="EMBL" id="ODV95235.1"/>
    </source>
</evidence>
<dbReference type="GO" id="GO:0051537">
    <property type="term" value="F:2 iron, 2 sulfur cluster binding"/>
    <property type="evidence" value="ECO:0007669"/>
    <property type="project" value="TreeGrafter"/>
</dbReference>
<dbReference type="Gene3D" id="3.30.920.10">
    <property type="entry name" value="Frataxin/CyaY"/>
    <property type="match status" value="1"/>
</dbReference>
<gene>
    <name evidence="13" type="ORF">PACTADRAFT_57837</name>
</gene>
<sequence>MISVVRSRASYLLFKQSARPSSFLVRTGTKSLSSLCTTTKSSGINNNSNGHRPSLIKLVNKPTSLLRFNSTPTTTDGHSIPKEVTELSQSEYNHIADETLENMLCDLETLLDTKDCGDADIELTSGILTIVLPPAGTYVINKQPPNKQIWLSSPISGPKRYDYINGEWISLREQERLLDLVGKEIAETL</sequence>
<protein>
    <recommendedName>
        <fullName evidence="3">ferroxidase</fullName>
        <ecNumber evidence="3">1.16.3.1</ecNumber>
    </recommendedName>
</protein>
<keyword evidence="8" id="KW-0560">Oxidoreductase</keyword>
<name>A0A1E4TU08_PACTA</name>
<accession>A0A1E4TU08</accession>
<evidence type="ECO:0000256" key="5">
    <source>
        <dbReference type="ARBA" id="ARBA00022448"/>
    </source>
</evidence>
<organism evidence="13 14">
    <name type="scientific">Pachysolen tannophilus NRRL Y-2460</name>
    <dbReference type="NCBI Taxonomy" id="669874"/>
    <lineage>
        <taxon>Eukaryota</taxon>
        <taxon>Fungi</taxon>
        <taxon>Dikarya</taxon>
        <taxon>Ascomycota</taxon>
        <taxon>Saccharomycotina</taxon>
        <taxon>Pichiomycetes</taxon>
        <taxon>Pachysolenaceae</taxon>
        <taxon>Pachysolen</taxon>
    </lineage>
</organism>
<keyword evidence="11" id="KW-0496">Mitochondrion</keyword>
<keyword evidence="6" id="KW-0410">Iron transport</keyword>
<dbReference type="GO" id="GO:0005759">
    <property type="term" value="C:mitochondrial matrix"/>
    <property type="evidence" value="ECO:0007669"/>
    <property type="project" value="EnsemblFungi"/>
</dbReference>
<dbReference type="GO" id="GO:0008199">
    <property type="term" value="F:ferric iron binding"/>
    <property type="evidence" value="ECO:0007669"/>
    <property type="project" value="InterPro"/>
</dbReference>
<dbReference type="NCBIfam" id="TIGR03421">
    <property type="entry name" value="FeS_CyaY"/>
    <property type="match status" value="1"/>
</dbReference>
<evidence type="ECO:0000256" key="4">
    <source>
        <dbReference type="ARBA" id="ARBA00022434"/>
    </source>
</evidence>
<evidence type="ECO:0000256" key="6">
    <source>
        <dbReference type="ARBA" id="ARBA00022496"/>
    </source>
</evidence>
<dbReference type="STRING" id="669874.A0A1E4TU08"/>